<feature type="transmembrane region" description="Helical" evidence="8">
    <location>
        <begin position="371"/>
        <end position="392"/>
    </location>
</feature>
<protein>
    <submittedName>
        <fullName evidence="10">Bcr/CflA family drug resistance efflux transporter</fullName>
    </submittedName>
</protein>
<dbReference type="GO" id="GO:0005886">
    <property type="term" value="C:plasma membrane"/>
    <property type="evidence" value="ECO:0007669"/>
    <property type="project" value="UniProtKB-SubCell"/>
</dbReference>
<feature type="transmembrane region" description="Helical" evidence="8">
    <location>
        <begin position="157"/>
        <end position="179"/>
    </location>
</feature>
<dbReference type="EMBL" id="BNEE01000013">
    <property type="protein sequence ID" value="GHI90512.1"/>
    <property type="molecule type" value="Genomic_DNA"/>
</dbReference>
<dbReference type="InterPro" id="IPR005829">
    <property type="entry name" value="Sugar_transporter_CS"/>
</dbReference>
<dbReference type="PANTHER" id="PTHR23502:SF132">
    <property type="entry name" value="POLYAMINE TRANSPORTER 2-RELATED"/>
    <property type="match status" value="1"/>
</dbReference>
<evidence type="ECO:0000256" key="5">
    <source>
        <dbReference type="ARBA" id="ARBA00022692"/>
    </source>
</evidence>
<feature type="domain" description="Major facilitator superfamily (MFS) profile" evidence="9">
    <location>
        <begin position="5"/>
        <end position="398"/>
    </location>
</feature>
<dbReference type="Pfam" id="PF07690">
    <property type="entry name" value="MFS_1"/>
    <property type="match status" value="1"/>
</dbReference>
<proteinExistence type="inferred from homology"/>
<dbReference type="PANTHER" id="PTHR23502">
    <property type="entry name" value="MAJOR FACILITATOR SUPERFAMILY"/>
    <property type="match status" value="1"/>
</dbReference>
<dbReference type="FunFam" id="1.20.1720.10:FF:000005">
    <property type="entry name" value="Bcr/CflA family efflux transporter"/>
    <property type="match status" value="1"/>
</dbReference>
<dbReference type="Gene3D" id="1.20.1720.10">
    <property type="entry name" value="Multidrug resistance protein D"/>
    <property type="match status" value="1"/>
</dbReference>
<dbReference type="GO" id="GO:1990961">
    <property type="term" value="P:xenobiotic detoxification by transmembrane export across the plasma membrane"/>
    <property type="evidence" value="ECO:0007669"/>
    <property type="project" value="InterPro"/>
</dbReference>
<evidence type="ECO:0000256" key="3">
    <source>
        <dbReference type="ARBA" id="ARBA00022448"/>
    </source>
</evidence>
<reference evidence="10" key="1">
    <citation type="submission" date="2020-09" db="EMBL/GenBank/DDBJ databases">
        <title>Whole genome shotgun sequence of Streptomyces xanthophaeus NBRC 12829.</title>
        <authorList>
            <person name="Komaki H."/>
            <person name="Tamura T."/>
        </authorList>
    </citation>
    <scope>NUCLEOTIDE SEQUENCE</scope>
    <source>
        <strain evidence="10">NBRC 12829</strain>
    </source>
</reference>
<feature type="transmembrane region" description="Helical" evidence="8">
    <location>
        <begin position="99"/>
        <end position="120"/>
    </location>
</feature>
<keyword evidence="6 8" id="KW-1133">Transmembrane helix</keyword>
<feature type="transmembrane region" description="Helical" evidence="8">
    <location>
        <begin position="248"/>
        <end position="267"/>
    </location>
</feature>
<dbReference type="InterPro" id="IPR011701">
    <property type="entry name" value="MFS"/>
</dbReference>
<dbReference type="RefSeq" id="WP_037895327.1">
    <property type="nucleotide sequence ID" value="NZ_BNEE01000010.1"/>
</dbReference>
<comment type="similarity">
    <text evidence="2">Belongs to the major facilitator superfamily. Bcr/CmlA family.</text>
</comment>
<dbReference type="NCBIfam" id="TIGR00710">
    <property type="entry name" value="efflux_Bcr_CflA"/>
    <property type="match status" value="1"/>
</dbReference>
<feature type="transmembrane region" description="Helical" evidence="8">
    <location>
        <begin position="345"/>
        <end position="365"/>
    </location>
</feature>
<dbReference type="Proteomes" id="UP000600026">
    <property type="component" value="Unassembled WGS sequence"/>
</dbReference>
<dbReference type="SUPFAM" id="SSF103473">
    <property type="entry name" value="MFS general substrate transporter"/>
    <property type="match status" value="1"/>
</dbReference>
<dbReference type="EMBL" id="BNEE01000010">
    <property type="protein sequence ID" value="GHI90346.1"/>
    <property type="molecule type" value="Genomic_DNA"/>
</dbReference>
<keyword evidence="4" id="KW-1003">Cell membrane</keyword>
<gene>
    <name evidence="10" type="ORF">Sxan_77100</name>
    <name evidence="11" type="ORF">Sxan_78760</name>
</gene>
<feature type="transmembrane region" description="Helical" evidence="8">
    <location>
        <begin position="74"/>
        <end position="93"/>
    </location>
</feature>
<feature type="transmembrane region" description="Helical" evidence="8">
    <location>
        <begin position="279"/>
        <end position="302"/>
    </location>
</feature>
<dbReference type="CDD" id="cd17320">
    <property type="entry name" value="MFS_MdfA_MDR_like"/>
    <property type="match status" value="1"/>
</dbReference>
<feature type="transmembrane region" description="Helical" evidence="8">
    <location>
        <begin position="132"/>
        <end position="151"/>
    </location>
</feature>
<keyword evidence="3" id="KW-0813">Transport</keyword>
<evidence type="ECO:0000313" key="10">
    <source>
        <dbReference type="EMBL" id="GHI90346.1"/>
    </source>
</evidence>
<dbReference type="InterPro" id="IPR036259">
    <property type="entry name" value="MFS_trans_sf"/>
</dbReference>
<feature type="transmembrane region" description="Helical" evidence="8">
    <location>
        <begin position="40"/>
        <end position="62"/>
    </location>
</feature>
<dbReference type="PROSITE" id="PS50850">
    <property type="entry name" value="MFS"/>
    <property type="match status" value="1"/>
</dbReference>
<dbReference type="InterPro" id="IPR004812">
    <property type="entry name" value="Efflux_drug-R_Bcr/CmlA"/>
</dbReference>
<feature type="transmembrane region" description="Helical" evidence="8">
    <location>
        <begin position="308"/>
        <end position="325"/>
    </location>
</feature>
<dbReference type="PROSITE" id="PS00216">
    <property type="entry name" value="SUGAR_TRANSPORT_1"/>
    <property type="match status" value="1"/>
</dbReference>
<dbReference type="AlphaFoldDB" id="A0A919H4Q8"/>
<dbReference type="GO" id="GO:0042910">
    <property type="term" value="F:xenobiotic transmembrane transporter activity"/>
    <property type="evidence" value="ECO:0007669"/>
    <property type="project" value="InterPro"/>
</dbReference>
<sequence length="405" mass="42406">MRRTGLLVTFMLSALAAVPMVSMDMYIPALPELTRSLGTSVTAGQLTLTACLAGMAIGQLVVGPMSDRWGRRRPLLAGLFIYVIATASCAFAPTIEVLIACRLVQGLAGAAGVVIARAVVRDLYDGLEMAKFFSTLLMVSSCAPIIAPIIGGQVLHFTAWRGVFVVLTVIGLALALLIWRRMPETLPAERRQSGGVVSTLWIMRGLFADRIFLGHVLTNGFAYAALFSYIAASPFVIQEIYGASPQTFALLFGLNSLGLMIVGQVNGRLLVGKVRLDKVLGTGLSLMAVAGTGLLLVAGGAFGDVATVPIAIGLFVLISSLGLVLPNTQALGLMRTPHSAGSASALLGTSCYVFGAAGSLVIGMAGKGSAVPMATIQLCSALAALACFTMLCRPWQNRKSELTRR</sequence>
<evidence type="ECO:0000256" key="8">
    <source>
        <dbReference type="SAM" id="Phobius"/>
    </source>
</evidence>
<evidence type="ECO:0000313" key="11">
    <source>
        <dbReference type="EMBL" id="GHI90512.1"/>
    </source>
</evidence>
<evidence type="ECO:0000256" key="7">
    <source>
        <dbReference type="ARBA" id="ARBA00023136"/>
    </source>
</evidence>
<keyword evidence="12" id="KW-1185">Reference proteome</keyword>
<evidence type="ECO:0000256" key="2">
    <source>
        <dbReference type="ARBA" id="ARBA00006236"/>
    </source>
</evidence>
<keyword evidence="7 8" id="KW-0472">Membrane</keyword>
<feature type="transmembrane region" description="Helical" evidence="8">
    <location>
        <begin position="211"/>
        <end position="236"/>
    </location>
</feature>
<comment type="subcellular location">
    <subcellularLocation>
        <location evidence="1">Cell membrane</location>
        <topology evidence="1">Multi-pass membrane protein</topology>
    </subcellularLocation>
</comment>
<name>A0A919H4Q8_9ACTN</name>
<evidence type="ECO:0000256" key="4">
    <source>
        <dbReference type="ARBA" id="ARBA00022475"/>
    </source>
</evidence>
<accession>A0A919H4Q8</accession>
<evidence type="ECO:0000313" key="12">
    <source>
        <dbReference type="Proteomes" id="UP000600026"/>
    </source>
</evidence>
<evidence type="ECO:0000259" key="9">
    <source>
        <dbReference type="PROSITE" id="PS50850"/>
    </source>
</evidence>
<comment type="caution">
    <text evidence="10">The sequence shown here is derived from an EMBL/GenBank/DDBJ whole genome shotgun (WGS) entry which is preliminary data.</text>
</comment>
<organism evidence="10 12">
    <name type="scientific">Streptomyces xanthophaeus</name>
    <dbReference type="NCBI Taxonomy" id="67385"/>
    <lineage>
        <taxon>Bacteria</taxon>
        <taxon>Bacillati</taxon>
        <taxon>Actinomycetota</taxon>
        <taxon>Actinomycetes</taxon>
        <taxon>Kitasatosporales</taxon>
        <taxon>Streptomycetaceae</taxon>
        <taxon>Streptomyces</taxon>
    </lineage>
</organism>
<keyword evidence="5 8" id="KW-0812">Transmembrane</keyword>
<evidence type="ECO:0000256" key="1">
    <source>
        <dbReference type="ARBA" id="ARBA00004651"/>
    </source>
</evidence>
<dbReference type="InterPro" id="IPR020846">
    <property type="entry name" value="MFS_dom"/>
</dbReference>
<evidence type="ECO:0000256" key="6">
    <source>
        <dbReference type="ARBA" id="ARBA00022989"/>
    </source>
</evidence>